<protein>
    <submittedName>
        <fullName evidence="2">Cytochrome P460 family protein</fullName>
    </submittedName>
</protein>
<evidence type="ECO:0000313" key="3">
    <source>
        <dbReference type="Proteomes" id="UP001634747"/>
    </source>
</evidence>
<dbReference type="InterPro" id="IPR032033">
    <property type="entry name" value="Cytochrome_P460"/>
</dbReference>
<keyword evidence="3" id="KW-1185">Reference proteome</keyword>
<name>A0ABW9KMJ5_9BACT</name>
<dbReference type="EMBL" id="JBJYXY010000001">
    <property type="protein sequence ID" value="MFN2976136.1"/>
    <property type="molecule type" value="Genomic_DNA"/>
</dbReference>
<evidence type="ECO:0000313" key="2">
    <source>
        <dbReference type="EMBL" id="MFN2976136.1"/>
    </source>
</evidence>
<accession>A0ABW9KMJ5</accession>
<reference evidence="2 3" key="1">
    <citation type="submission" date="2024-12" db="EMBL/GenBank/DDBJ databases">
        <authorList>
            <person name="Lee Y."/>
        </authorList>
    </citation>
    <scope>NUCLEOTIDE SEQUENCE [LARGE SCALE GENOMIC DNA]</scope>
    <source>
        <strain evidence="2 3">03SUJ4</strain>
    </source>
</reference>
<organism evidence="2 3">
    <name type="scientific">Terriglobus aquaticus</name>
    <dbReference type="NCBI Taxonomy" id="940139"/>
    <lineage>
        <taxon>Bacteria</taxon>
        <taxon>Pseudomonadati</taxon>
        <taxon>Acidobacteriota</taxon>
        <taxon>Terriglobia</taxon>
        <taxon>Terriglobales</taxon>
        <taxon>Acidobacteriaceae</taxon>
        <taxon>Terriglobus</taxon>
    </lineage>
</organism>
<sequence>MAAVLLAFPQAHAQQPEKKIPVPADYREWVYMTSGLDMTYAAAASPHTGPSVFDNVFVNPEAWRTFKQTGTWPDGTTFVLENRMAEQNVSISRGGHTQGHAIDGIELHQKRAGQWAFYVLDKDGTEHLVAKPAGCYTCHEAHAAVDTTFVQFYPTALPVAKAQNTISKAYLTELATPPAK</sequence>
<feature type="domain" description="Cytochrome P460" evidence="1">
    <location>
        <begin position="23"/>
        <end position="149"/>
    </location>
</feature>
<dbReference type="CDD" id="cd20751">
    <property type="entry name" value="cyt_P460_Ne-like"/>
    <property type="match status" value="1"/>
</dbReference>
<proteinExistence type="predicted"/>
<dbReference type="RefSeq" id="WP_263412374.1">
    <property type="nucleotide sequence ID" value="NZ_BAABBH010000001.1"/>
</dbReference>
<gene>
    <name evidence="2" type="ORF">ACK2TP_10205</name>
</gene>
<dbReference type="Proteomes" id="UP001634747">
    <property type="component" value="Unassembled WGS sequence"/>
</dbReference>
<dbReference type="Gene3D" id="3.50.70.20">
    <property type="entry name" value="Cytochrome P460"/>
    <property type="match status" value="1"/>
</dbReference>
<evidence type="ECO:0000259" key="1">
    <source>
        <dbReference type="Pfam" id="PF16694"/>
    </source>
</evidence>
<dbReference type="Pfam" id="PF16694">
    <property type="entry name" value="Cytochrome_P460"/>
    <property type="match status" value="1"/>
</dbReference>
<comment type="caution">
    <text evidence="2">The sequence shown here is derived from an EMBL/GenBank/DDBJ whole genome shotgun (WGS) entry which is preliminary data.</text>
</comment>
<dbReference type="InterPro" id="IPR038142">
    <property type="entry name" value="Cytochrome_P460_sp"/>
</dbReference>